<evidence type="ECO:0000313" key="9">
    <source>
        <dbReference type="EMBL" id="CAD7267730.1"/>
    </source>
</evidence>
<evidence type="ECO:0000256" key="5">
    <source>
        <dbReference type="ARBA" id="ARBA00023136"/>
    </source>
</evidence>
<name>A0A7R9G6P0_TIMSH</name>
<dbReference type="PANTHER" id="PTHR42643">
    <property type="entry name" value="IONOTROPIC RECEPTOR 20A-RELATED"/>
    <property type="match status" value="1"/>
</dbReference>
<accession>A0A7R9G6P0</accession>
<proteinExistence type="predicted"/>
<feature type="transmembrane region" description="Helical" evidence="8">
    <location>
        <begin position="75"/>
        <end position="93"/>
    </location>
</feature>
<keyword evidence="5 8" id="KW-0472">Membrane</keyword>
<feature type="transmembrane region" description="Helical" evidence="8">
    <location>
        <begin position="261"/>
        <end position="282"/>
    </location>
</feature>
<dbReference type="SUPFAM" id="SSF53850">
    <property type="entry name" value="Periplasmic binding protein-like II"/>
    <property type="match status" value="1"/>
</dbReference>
<dbReference type="Gene3D" id="3.40.190.10">
    <property type="entry name" value="Periplasmic binding protein-like II"/>
    <property type="match status" value="1"/>
</dbReference>
<evidence type="ECO:0000256" key="6">
    <source>
        <dbReference type="ARBA" id="ARBA00023170"/>
    </source>
</evidence>
<keyword evidence="6" id="KW-0675">Receptor</keyword>
<dbReference type="AlphaFoldDB" id="A0A7R9G6P0"/>
<keyword evidence="3 8" id="KW-0812">Transmembrane</keyword>
<dbReference type="GO" id="GO:0005886">
    <property type="term" value="C:plasma membrane"/>
    <property type="evidence" value="ECO:0007669"/>
    <property type="project" value="UniProtKB-SubCell"/>
</dbReference>
<organism evidence="9">
    <name type="scientific">Timema shepardi</name>
    <name type="common">Walking stick</name>
    <dbReference type="NCBI Taxonomy" id="629360"/>
    <lineage>
        <taxon>Eukaryota</taxon>
        <taxon>Metazoa</taxon>
        <taxon>Ecdysozoa</taxon>
        <taxon>Arthropoda</taxon>
        <taxon>Hexapoda</taxon>
        <taxon>Insecta</taxon>
        <taxon>Pterygota</taxon>
        <taxon>Neoptera</taxon>
        <taxon>Polyneoptera</taxon>
        <taxon>Phasmatodea</taxon>
        <taxon>Timematodea</taxon>
        <taxon>Timematoidea</taxon>
        <taxon>Timematidae</taxon>
        <taxon>Timema</taxon>
    </lineage>
</organism>
<gene>
    <name evidence="9" type="ORF">TSIB3V08_LOCUS11735</name>
</gene>
<evidence type="ECO:0000256" key="1">
    <source>
        <dbReference type="ARBA" id="ARBA00004651"/>
    </source>
</evidence>
<dbReference type="EMBL" id="OC010169">
    <property type="protein sequence ID" value="CAD7267730.1"/>
    <property type="molecule type" value="Genomic_DNA"/>
</dbReference>
<comment type="subcellular location">
    <subcellularLocation>
        <location evidence="1">Cell membrane</location>
        <topology evidence="1">Multi-pass membrane protein</topology>
    </subcellularLocation>
</comment>
<evidence type="ECO:0000256" key="2">
    <source>
        <dbReference type="ARBA" id="ARBA00022475"/>
    </source>
</evidence>
<keyword evidence="7" id="KW-0325">Glycoprotein</keyword>
<dbReference type="PANTHER" id="PTHR42643:SF24">
    <property type="entry name" value="IONOTROPIC RECEPTOR 60A"/>
    <property type="match status" value="1"/>
</dbReference>
<evidence type="ECO:0000256" key="7">
    <source>
        <dbReference type="ARBA" id="ARBA00023180"/>
    </source>
</evidence>
<evidence type="ECO:0000256" key="3">
    <source>
        <dbReference type="ARBA" id="ARBA00022692"/>
    </source>
</evidence>
<evidence type="ECO:0000256" key="8">
    <source>
        <dbReference type="SAM" id="Phobius"/>
    </source>
</evidence>
<dbReference type="InterPro" id="IPR052192">
    <property type="entry name" value="Insect_Ionotropic_Sensory_Rcpt"/>
</dbReference>
<feature type="transmembrane region" description="Helical" evidence="8">
    <location>
        <begin position="175"/>
        <end position="195"/>
    </location>
</feature>
<keyword evidence="4 8" id="KW-1133">Transmembrane helix</keyword>
<sequence>MEEITVPHTVFCHLGNPGWVPTSSECISGLLFENSHHIEECIKRNGFSVRLCVSDMVGSALQPKDGVPRSVTCRLVYLVSCLGGILLLTFYSAKIISVMTAKYNKLPFTSLKGLIEDGSYKLTISRNSNEYFMFANAKSGIYKEMYDTVMSHNPDDMPATTYEGSKMICQDDKTVIIFSNLFSYTTSIPCVFAVVPEVIYQFSQHYLFQKGSPFTGIVSRKLLKLAESGVIKKIIRDNKADNSFETETNDIAVGLTNVAPIFGILGAGLVMAVLLLGVELLVHHLQGEVSENMH</sequence>
<protein>
    <submittedName>
        <fullName evidence="9">Uncharacterized protein</fullName>
    </submittedName>
</protein>
<evidence type="ECO:0000256" key="4">
    <source>
        <dbReference type="ARBA" id="ARBA00022989"/>
    </source>
</evidence>
<reference evidence="9" key="1">
    <citation type="submission" date="2020-11" db="EMBL/GenBank/DDBJ databases">
        <authorList>
            <person name="Tran Van P."/>
        </authorList>
    </citation>
    <scope>NUCLEOTIDE SEQUENCE</scope>
</reference>
<keyword evidence="2" id="KW-1003">Cell membrane</keyword>